<protein>
    <recommendedName>
        <fullName evidence="4">Exocyst complex component 3-like protein 4</fullName>
    </recommendedName>
</protein>
<proteinExistence type="predicted"/>
<evidence type="ECO:0008006" key="4">
    <source>
        <dbReference type="Google" id="ProtNLM"/>
    </source>
</evidence>
<feature type="region of interest" description="Disordered" evidence="1">
    <location>
        <begin position="547"/>
        <end position="608"/>
    </location>
</feature>
<feature type="region of interest" description="Disordered" evidence="1">
    <location>
        <begin position="1"/>
        <end position="23"/>
    </location>
</feature>
<reference evidence="3" key="1">
    <citation type="submission" date="2025-08" db="UniProtKB">
        <authorList>
            <consortium name="RefSeq"/>
        </authorList>
    </citation>
    <scope>IDENTIFICATION</scope>
    <source>
        <tissue evidence="3">Blood</tissue>
    </source>
</reference>
<dbReference type="PANTHER" id="PTHR21292:SF1">
    <property type="entry name" value="EXOCYST COMPLEX COMPONENT 3"/>
    <property type="match status" value="1"/>
</dbReference>
<dbReference type="Proteomes" id="UP001652663">
    <property type="component" value="Chromosome 21"/>
</dbReference>
<sequence length="624" mass="69552">MGRWKKRSREEREEAERRLKSQPKNRRWAILAWFRRHRDPRRAAAPPAGSSGGFSQLVLEGRFLEACQSISSSAEEGQDRGSQYQVVAQGMWQVVQEALEGGGGGRKLQTKLRSVAATVEWARGASRELGGDLASWDCQLRTRLRNDAENRVPPSPGDRVPLSPGDQLGGYLAELAKAVDRGLGPQRAGRLGARLSATDRECFQEVLLGRLSMLLTRSGDRDSCRELYTWAGKTLFGQLPTTPRPAAARKLLDPLMFATWMSQVQSRLVELTQKELEKQLENVLTCDQKEWATSPCQAFLKIFQLLKGTIDSVQDIGPPITSRVQAMVLNTFSEFLKRYRAEGTAHFLQQQAGAGPSPQLHVLQNCCVLRKVWQDLGQAHTPLADLVLSTISAIEDQSQDDLVSGVRSLCQSLLRHHFGREDKELAHALRSLRRGLERYAGLLPPPTNKSLVQSLYKAVFTEYLQALVTHLKRLKPRKWEDHRGQVETDVRELREAFGRQEGLGDGAPGLEAFVEVFQLSGEQGSVCLDEWLASFRDRFPDYVRRESKAREGQGLAQGPPQAGAGPSLVSPPPDAEIHPAGPSERPSPDPFLVSRAPRTQGQPEEPELRSCCPCYWGFLTTFTR</sequence>
<dbReference type="InterPro" id="IPR010326">
    <property type="entry name" value="EXOC3/Sec6"/>
</dbReference>
<dbReference type="RefSeq" id="XP_070631902.1">
    <property type="nucleotide sequence ID" value="XM_070775801.1"/>
</dbReference>
<feature type="compositionally biased region" description="Low complexity" evidence="1">
    <location>
        <begin position="552"/>
        <end position="566"/>
    </location>
</feature>
<evidence type="ECO:0000256" key="1">
    <source>
        <dbReference type="SAM" id="MobiDB-lite"/>
    </source>
</evidence>
<keyword evidence="2" id="KW-1185">Reference proteome</keyword>
<evidence type="ECO:0000313" key="2">
    <source>
        <dbReference type="Proteomes" id="UP001652663"/>
    </source>
</evidence>
<accession>A0ABM4R8N4</accession>
<organism evidence="2 3">
    <name type="scientific">Bos indicus</name>
    <name type="common">Zebu</name>
    <dbReference type="NCBI Taxonomy" id="9915"/>
    <lineage>
        <taxon>Eukaryota</taxon>
        <taxon>Metazoa</taxon>
        <taxon>Chordata</taxon>
        <taxon>Craniata</taxon>
        <taxon>Vertebrata</taxon>
        <taxon>Euteleostomi</taxon>
        <taxon>Mammalia</taxon>
        <taxon>Eutheria</taxon>
        <taxon>Laurasiatheria</taxon>
        <taxon>Artiodactyla</taxon>
        <taxon>Ruminantia</taxon>
        <taxon>Pecora</taxon>
        <taxon>Bovidae</taxon>
        <taxon>Bovinae</taxon>
        <taxon>Bos</taxon>
    </lineage>
</organism>
<gene>
    <name evidence="3" type="primary">LOC109575785</name>
</gene>
<evidence type="ECO:0000313" key="3">
    <source>
        <dbReference type="RefSeq" id="XP_070631902.1"/>
    </source>
</evidence>
<dbReference type="PANTHER" id="PTHR21292">
    <property type="entry name" value="EXOCYST COMPLEX COMPONENT SEC6-RELATED"/>
    <property type="match status" value="1"/>
</dbReference>
<name>A0ABM4R8N4_BOSIN</name>
<feature type="compositionally biased region" description="Basic and acidic residues" evidence="1">
    <location>
        <begin position="8"/>
        <end position="19"/>
    </location>
</feature>
<dbReference type="GeneID" id="109575785"/>